<gene>
    <name evidence="5" type="ORF">PIB30_019221</name>
</gene>
<dbReference type="Gene3D" id="1.25.40.270">
    <property type="entry name" value="Vacuolar protein sorting-associated protein vta1"/>
    <property type="match status" value="1"/>
</dbReference>
<evidence type="ECO:0000256" key="2">
    <source>
        <dbReference type="ARBA" id="ARBA00023136"/>
    </source>
</evidence>
<accession>A0ABU6Q814</accession>
<dbReference type="PANTHER" id="PTHR12741:SF16">
    <property type="entry name" value="CALLOSE SYNTHASE 7"/>
    <property type="match status" value="1"/>
</dbReference>
<feature type="region of interest" description="Disordered" evidence="3">
    <location>
        <begin position="1"/>
        <end position="23"/>
    </location>
</feature>
<dbReference type="Pfam" id="PF04652">
    <property type="entry name" value="Vta1"/>
    <property type="match status" value="1"/>
</dbReference>
<comment type="caution">
    <text evidence="5">The sequence shown here is derived from an EMBL/GenBank/DDBJ whole genome shotgun (WGS) entry which is preliminary data.</text>
</comment>
<dbReference type="InterPro" id="IPR023175">
    <property type="entry name" value="Vta1/CALS_N_sf"/>
</dbReference>
<dbReference type="SMART" id="SM01205">
    <property type="entry name" value="FKS1_dom1"/>
    <property type="match status" value="1"/>
</dbReference>
<reference evidence="5 6" key="1">
    <citation type="journal article" date="2023" name="Plants (Basel)">
        <title>Bridging the Gap: Combining Genomics and Transcriptomics Approaches to Understand Stylosanthes scabra, an Orphan Legume from the Brazilian Caatinga.</title>
        <authorList>
            <person name="Ferreira-Neto J.R.C."/>
            <person name="da Silva M.D."/>
            <person name="Binneck E."/>
            <person name="de Melo N.F."/>
            <person name="da Silva R.H."/>
            <person name="de Melo A.L.T.M."/>
            <person name="Pandolfi V."/>
            <person name="Bustamante F.O."/>
            <person name="Brasileiro-Vidal A.C."/>
            <person name="Benko-Iseppon A.M."/>
        </authorList>
    </citation>
    <scope>NUCLEOTIDE SEQUENCE [LARGE SCALE GENOMIC DNA]</scope>
    <source>
        <tissue evidence="5">Leaves</tissue>
    </source>
</reference>
<dbReference type="InterPro" id="IPR026899">
    <property type="entry name" value="FKS1-like_dom1"/>
</dbReference>
<dbReference type="InterPro" id="IPR039431">
    <property type="entry name" value="Vta1/CALS_N"/>
</dbReference>
<dbReference type="PANTHER" id="PTHR12741">
    <property type="entry name" value="LYST-INTERACTING PROTEIN LIP5 DOPAMINE RESPONSIVE PROTEIN DRG-1"/>
    <property type="match status" value="1"/>
</dbReference>
<feature type="domain" description="1,3-beta-glucan synthase component FKS1-like" evidence="4">
    <location>
        <begin position="325"/>
        <end position="374"/>
    </location>
</feature>
<sequence>MASTSGTKGPQGVPRPPSRRFTRSATKVVELPNEEGGVDSEIVPSSLAVIVPILRAAMEIEEENPRVAYLCRFHAFEKAHNMDPTSSGRGVRQFKTYLLHRLEKEGEITESMTNKSDARELQTYYQYFYETRIRDGENTQKPEEMAKNVQIATVLYEVLKAMVPAQSIEEKTRRYSADVESKRGEYEHYNILPLYAVGVKPPIMDFPEIQAALNALRRVDHLPPIRHDVHRDGSTHPTHYKKVNDILDWISYIFGFQKGNVANQREHLILLLANMNIRNKAASEELDDETVDNLALKIFKNYESWCHYVRCKSNTRYPDEHDKQRLQLIYIALYLLIWGEAANVRFMPECICYIFHHVSFQAIIMLQFLHVPAGVFDLLSNS</sequence>
<dbReference type="Pfam" id="PF14288">
    <property type="entry name" value="FKS1_dom1"/>
    <property type="match status" value="1"/>
</dbReference>
<evidence type="ECO:0000313" key="5">
    <source>
        <dbReference type="EMBL" id="MED6107995.1"/>
    </source>
</evidence>
<organism evidence="5 6">
    <name type="scientific">Stylosanthes scabra</name>
    <dbReference type="NCBI Taxonomy" id="79078"/>
    <lineage>
        <taxon>Eukaryota</taxon>
        <taxon>Viridiplantae</taxon>
        <taxon>Streptophyta</taxon>
        <taxon>Embryophyta</taxon>
        <taxon>Tracheophyta</taxon>
        <taxon>Spermatophyta</taxon>
        <taxon>Magnoliopsida</taxon>
        <taxon>eudicotyledons</taxon>
        <taxon>Gunneridae</taxon>
        <taxon>Pentapetalae</taxon>
        <taxon>rosids</taxon>
        <taxon>fabids</taxon>
        <taxon>Fabales</taxon>
        <taxon>Fabaceae</taxon>
        <taxon>Papilionoideae</taxon>
        <taxon>50 kb inversion clade</taxon>
        <taxon>dalbergioids sensu lato</taxon>
        <taxon>Dalbergieae</taxon>
        <taxon>Pterocarpus clade</taxon>
        <taxon>Stylosanthes</taxon>
    </lineage>
</organism>
<dbReference type="Proteomes" id="UP001341840">
    <property type="component" value="Unassembled WGS sequence"/>
</dbReference>
<keyword evidence="2" id="KW-0472">Membrane</keyword>
<evidence type="ECO:0000259" key="4">
    <source>
        <dbReference type="SMART" id="SM01205"/>
    </source>
</evidence>
<protein>
    <recommendedName>
        <fullName evidence="4">1,3-beta-glucan synthase component FKS1-like domain-containing protein</fullName>
    </recommendedName>
</protein>
<keyword evidence="6" id="KW-1185">Reference proteome</keyword>
<evidence type="ECO:0000256" key="1">
    <source>
        <dbReference type="ARBA" id="ARBA00004308"/>
    </source>
</evidence>
<dbReference type="EMBL" id="JASCZI010000059">
    <property type="protein sequence ID" value="MED6107995.1"/>
    <property type="molecule type" value="Genomic_DNA"/>
</dbReference>
<evidence type="ECO:0000313" key="6">
    <source>
        <dbReference type="Proteomes" id="UP001341840"/>
    </source>
</evidence>
<comment type="subcellular location">
    <subcellularLocation>
        <location evidence="1">Endomembrane system</location>
    </subcellularLocation>
</comment>
<name>A0ABU6Q814_9FABA</name>
<proteinExistence type="predicted"/>
<evidence type="ECO:0000256" key="3">
    <source>
        <dbReference type="SAM" id="MobiDB-lite"/>
    </source>
</evidence>